<sequence>MNWGAFTALRHRDFALLWSGQTLSHLGDNVFRVAFVWYVVTTTGSANATAIAFIAFLIPNLLMMLFAGAIVDRMSRRTILLYSDLIRAVMAFALAILALSNQPSFVLVITIYIIFGLADAFFQPAYMVIVKELIPEEMLLQANSLNSIGRQSAVIGGPILGALVVEFFGMAAAFMVNGLSFVISALTLLFIRYSYVAQSPTEKSTNGEEEKVGLLAEIKEGLRYVFSIQWLWIIIAIAAVANAIVSGVIDVGLSFLVLGPMKSGAGVLGLIFTLTGVGALLGGLMVGHIDLNRLRRRGVITFIAIALMGVSLLLMGLFPSLVLVATMAVLYGISFQVFGVIWVTTLQETVPQHLLGRVGSVDSLGSYCMMPVGLAVTGVAVTAFGVEVTFICGGLIVLVSAILGLLSSSVRSLGMKETTLSDRAETASKT</sequence>
<dbReference type="Proteomes" id="UP000251213">
    <property type="component" value="Unassembled WGS sequence"/>
</dbReference>
<accession>A0A364K4K9</accession>
<dbReference type="SUPFAM" id="SSF103473">
    <property type="entry name" value="MFS general substrate transporter"/>
    <property type="match status" value="1"/>
</dbReference>
<keyword evidence="4 7" id="KW-0812">Transmembrane</keyword>
<dbReference type="AlphaFoldDB" id="A0A364K4K9"/>
<dbReference type="GO" id="GO:0022857">
    <property type="term" value="F:transmembrane transporter activity"/>
    <property type="evidence" value="ECO:0007669"/>
    <property type="project" value="InterPro"/>
</dbReference>
<gene>
    <name evidence="9" type="ORF">DL897_11165</name>
</gene>
<keyword evidence="3" id="KW-1003">Cell membrane</keyword>
<organism evidence="9 10">
    <name type="scientific">Thermoflavimicrobium daqui</name>
    <dbReference type="NCBI Taxonomy" id="2137476"/>
    <lineage>
        <taxon>Bacteria</taxon>
        <taxon>Bacillati</taxon>
        <taxon>Bacillota</taxon>
        <taxon>Bacilli</taxon>
        <taxon>Bacillales</taxon>
        <taxon>Thermoactinomycetaceae</taxon>
        <taxon>Thermoflavimicrobium</taxon>
    </lineage>
</organism>
<dbReference type="InterPro" id="IPR010290">
    <property type="entry name" value="TM_effector"/>
</dbReference>
<keyword evidence="10" id="KW-1185">Reference proteome</keyword>
<dbReference type="RefSeq" id="WP_113659224.1">
    <property type="nucleotide sequence ID" value="NZ_KZ845667.1"/>
</dbReference>
<feature type="transmembrane region" description="Helical" evidence="7">
    <location>
        <begin position="298"/>
        <end position="318"/>
    </location>
</feature>
<evidence type="ECO:0000259" key="8">
    <source>
        <dbReference type="PROSITE" id="PS50850"/>
    </source>
</evidence>
<dbReference type="OrthoDB" id="9775268at2"/>
<dbReference type="InterPro" id="IPR036259">
    <property type="entry name" value="MFS_trans_sf"/>
</dbReference>
<name>A0A364K4K9_9BACL</name>
<feature type="transmembrane region" description="Helical" evidence="7">
    <location>
        <begin position="178"/>
        <end position="195"/>
    </location>
</feature>
<feature type="transmembrane region" description="Helical" evidence="7">
    <location>
        <begin position="264"/>
        <end position="286"/>
    </location>
</feature>
<evidence type="ECO:0000256" key="5">
    <source>
        <dbReference type="ARBA" id="ARBA00022989"/>
    </source>
</evidence>
<dbReference type="Gene3D" id="1.20.1250.20">
    <property type="entry name" value="MFS general substrate transporter like domains"/>
    <property type="match status" value="1"/>
</dbReference>
<evidence type="ECO:0000256" key="7">
    <source>
        <dbReference type="SAM" id="Phobius"/>
    </source>
</evidence>
<feature type="domain" description="Major facilitator superfamily (MFS) profile" evidence="8">
    <location>
        <begin position="13"/>
        <end position="412"/>
    </location>
</feature>
<feature type="transmembrane region" description="Helical" evidence="7">
    <location>
        <begin position="324"/>
        <end position="343"/>
    </location>
</feature>
<reference evidence="9 10" key="2">
    <citation type="submission" date="2018-06" db="EMBL/GenBank/DDBJ databases">
        <authorList>
            <person name="Zhirakovskaya E."/>
        </authorList>
    </citation>
    <scope>NUCLEOTIDE SEQUENCE [LARGE SCALE GENOMIC DNA]</scope>
    <source>
        <strain evidence="9 10">FBKL4.011</strain>
    </source>
</reference>
<evidence type="ECO:0000256" key="6">
    <source>
        <dbReference type="ARBA" id="ARBA00023136"/>
    </source>
</evidence>
<comment type="caution">
    <text evidence="9">The sequence shown here is derived from an EMBL/GenBank/DDBJ whole genome shotgun (WGS) entry which is preliminary data.</text>
</comment>
<evidence type="ECO:0000256" key="3">
    <source>
        <dbReference type="ARBA" id="ARBA00022475"/>
    </source>
</evidence>
<dbReference type="CDD" id="cd06173">
    <property type="entry name" value="MFS_MefA_like"/>
    <property type="match status" value="1"/>
</dbReference>
<feature type="transmembrane region" description="Helical" evidence="7">
    <location>
        <begin position="364"/>
        <end position="382"/>
    </location>
</feature>
<feature type="transmembrane region" description="Helical" evidence="7">
    <location>
        <begin position="388"/>
        <end position="406"/>
    </location>
</feature>
<dbReference type="InterPro" id="IPR020846">
    <property type="entry name" value="MFS_dom"/>
</dbReference>
<dbReference type="PROSITE" id="PS50850">
    <property type="entry name" value="MFS"/>
    <property type="match status" value="1"/>
</dbReference>
<reference evidence="9 10" key="1">
    <citation type="submission" date="2018-06" db="EMBL/GenBank/DDBJ databases">
        <title>Thermoflavimicrobium daqus sp. nov., a thermophilic microbe isolated from Moutai-flavour Daqu.</title>
        <authorList>
            <person name="Wang X."/>
            <person name="Zhou H."/>
        </authorList>
    </citation>
    <scope>NUCLEOTIDE SEQUENCE [LARGE SCALE GENOMIC DNA]</scope>
    <source>
        <strain evidence="9 10">FBKL4.011</strain>
    </source>
</reference>
<evidence type="ECO:0000256" key="1">
    <source>
        <dbReference type="ARBA" id="ARBA00004651"/>
    </source>
</evidence>
<keyword evidence="2" id="KW-0813">Transport</keyword>
<dbReference type="Pfam" id="PF05977">
    <property type="entry name" value="MFS_3"/>
    <property type="match status" value="1"/>
</dbReference>
<evidence type="ECO:0000256" key="2">
    <source>
        <dbReference type="ARBA" id="ARBA00022448"/>
    </source>
</evidence>
<evidence type="ECO:0000313" key="10">
    <source>
        <dbReference type="Proteomes" id="UP000251213"/>
    </source>
</evidence>
<dbReference type="PANTHER" id="PTHR23513:SF11">
    <property type="entry name" value="STAPHYLOFERRIN A TRANSPORTER"/>
    <property type="match status" value="1"/>
</dbReference>
<comment type="subcellular location">
    <subcellularLocation>
        <location evidence="1">Cell membrane</location>
        <topology evidence="1">Multi-pass membrane protein</topology>
    </subcellularLocation>
</comment>
<protein>
    <recommendedName>
        <fullName evidence="8">Major facilitator superfamily (MFS) profile domain-containing protein</fullName>
    </recommendedName>
</protein>
<evidence type="ECO:0000313" key="9">
    <source>
        <dbReference type="EMBL" id="RAL24231.1"/>
    </source>
</evidence>
<proteinExistence type="predicted"/>
<dbReference type="GO" id="GO:0005886">
    <property type="term" value="C:plasma membrane"/>
    <property type="evidence" value="ECO:0007669"/>
    <property type="project" value="UniProtKB-SubCell"/>
</dbReference>
<keyword evidence="6 7" id="KW-0472">Membrane</keyword>
<dbReference type="EMBL" id="QJKK01000005">
    <property type="protein sequence ID" value="RAL24231.1"/>
    <property type="molecule type" value="Genomic_DNA"/>
</dbReference>
<keyword evidence="5 7" id="KW-1133">Transmembrane helix</keyword>
<dbReference type="PANTHER" id="PTHR23513">
    <property type="entry name" value="INTEGRAL MEMBRANE EFFLUX PROTEIN-RELATED"/>
    <property type="match status" value="1"/>
</dbReference>
<evidence type="ECO:0000256" key="4">
    <source>
        <dbReference type="ARBA" id="ARBA00022692"/>
    </source>
</evidence>
<feature type="transmembrane region" description="Helical" evidence="7">
    <location>
        <begin position="230"/>
        <end position="258"/>
    </location>
</feature>